<protein>
    <submittedName>
        <fullName evidence="1">Uncharacterized protein</fullName>
    </submittedName>
</protein>
<dbReference type="AlphaFoldDB" id="R7Q4F7"/>
<accession>R7Q4F7</accession>
<evidence type="ECO:0000313" key="1">
    <source>
        <dbReference type="EMBL" id="CDF32350.1"/>
    </source>
</evidence>
<organism evidence="1 2">
    <name type="scientific">Chondrus crispus</name>
    <name type="common">Carrageen Irish moss</name>
    <name type="synonym">Polymorpha crispa</name>
    <dbReference type="NCBI Taxonomy" id="2769"/>
    <lineage>
        <taxon>Eukaryota</taxon>
        <taxon>Rhodophyta</taxon>
        <taxon>Florideophyceae</taxon>
        <taxon>Rhodymeniophycidae</taxon>
        <taxon>Gigartinales</taxon>
        <taxon>Gigartinaceae</taxon>
        <taxon>Chondrus</taxon>
    </lineage>
</organism>
<keyword evidence="2" id="KW-1185">Reference proteome</keyword>
<dbReference type="PhylomeDB" id="R7Q4F7"/>
<evidence type="ECO:0000313" key="2">
    <source>
        <dbReference type="Proteomes" id="UP000012073"/>
    </source>
</evidence>
<gene>
    <name evidence="1" type="ORF">CHC_T00008082001</name>
</gene>
<dbReference type="RefSeq" id="XP_005712015.1">
    <property type="nucleotide sequence ID" value="XM_005711958.1"/>
</dbReference>
<dbReference type="Proteomes" id="UP000012073">
    <property type="component" value="Unassembled WGS sequence"/>
</dbReference>
<name>R7Q4F7_CHOCR</name>
<dbReference type="GeneID" id="17319729"/>
<dbReference type="Gramene" id="CDF32350">
    <property type="protein sequence ID" value="CDF32350"/>
    <property type="gene ID" value="CHC_T00008082001"/>
</dbReference>
<proteinExistence type="predicted"/>
<reference evidence="2" key="1">
    <citation type="journal article" date="2013" name="Proc. Natl. Acad. Sci. U.S.A.">
        <title>Genome structure and metabolic features in the red seaweed Chondrus crispus shed light on evolution of the Archaeplastida.</title>
        <authorList>
            <person name="Collen J."/>
            <person name="Porcel B."/>
            <person name="Carre W."/>
            <person name="Ball S.G."/>
            <person name="Chaparro C."/>
            <person name="Tonon T."/>
            <person name="Barbeyron T."/>
            <person name="Michel G."/>
            <person name="Noel B."/>
            <person name="Valentin K."/>
            <person name="Elias M."/>
            <person name="Artiguenave F."/>
            <person name="Arun A."/>
            <person name="Aury J.M."/>
            <person name="Barbosa-Neto J.F."/>
            <person name="Bothwell J.H."/>
            <person name="Bouget F.Y."/>
            <person name="Brillet L."/>
            <person name="Cabello-Hurtado F."/>
            <person name="Capella-Gutierrez S."/>
            <person name="Charrier B."/>
            <person name="Cladiere L."/>
            <person name="Cock J.M."/>
            <person name="Coelho S.M."/>
            <person name="Colleoni C."/>
            <person name="Czjzek M."/>
            <person name="Da Silva C."/>
            <person name="Delage L."/>
            <person name="Denoeud F."/>
            <person name="Deschamps P."/>
            <person name="Dittami S.M."/>
            <person name="Gabaldon T."/>
            <person name="Gachon C.M."/>
            <person name="Groisillier A."/>
            <person name="Herve C."/>
            <person name="Jabbari K."/>
            <person name="Katinka M."/>
            <person name="Kloareg B."/>
            <person name="Kowalczyk N."/>
            <person name="Labadie K."/>
            <person name="Leblanc C."/>
            <person name="Lopez P.J."/>
            <person name="McLachlan D.H."/>
            <person name="Meslet-Cladiere L."/>
            <person name="Moustafa A."/>
            <person name="Nehr Z."/>
            <person name="Nyvall Collen P."/>
            <person name="Panaud O."/>
            <person name="Partensky F."/>
            <person name="Poulain J."/>
            <person name="Rensing S.A."/>
            <person name="Rousvoal S."/>
            <person name="Samson G."/>
            <person name="Symeonidi A."/>
            <person name="Weissenbach J."/>
            <person name="Zambounis A."/>
            <person name="Wincker P."/>
            <person name="Boyen C."/>
        </authorList>
    </citation>
    <scope>NUCLEOTIDE SEQUENCE [LARGE SCALE GENOMIC DNA]</scope>
    <source>
        <strain evidence="2">cv. Stackhouse</strain>
    </source>
</reference>
<dbReference type="EMBL" id="HG001477">
    <property type="protein sequence ID" value="CDF32350.1"/>
    <property type="molecule type" value="Genomic_DNA"/>
</dbReference>
<sequence>MPACGYARTTSSGRVSRCPQDATHTCGRCHTHCSCTRCPTPECGTPSTCKRCRGCNMHCSCGGSRAPVAPIDDPHPASSRLMWRLNPSERVDEDGDGWSLYDSCGEGGTGPAPPELACAWSDRSTDTEGETIHILGENKPRPTYIVKDELEIFLASRREIAEKWSVALEEGRVSGPCPIPWDVCDLGFAAQVVRPENRGRGWCFAIEQSKLYLEMHELVVHVRSVGDLAVSPWSTKLRQFWPNYIAAAADMYREFIRLVSVGDVTLYEDGSKVPDTAPAIYFDSPIPATVGDRVAGWRARPAQVGEAWRSTTKTPLDTCGPPWLVGGVLCPSWWPEDCYHGRRLSVNAFLDGDRSPDRDDLAGGSDVSVKVCSIPGGSFMFSYLIDLYDTTTAAVWVDTDRAHAGNCGSRLEAFVVGADSHSCLIDGEARRQLTKILEPTRIQIEKYPRVRFPKMEPCRKVSVCLNNPKSHKGLGWISMASQMAVDGVIRTLALSPYHLRLNSDGNCFFSLFRECGDTDGRIVGPISTAQIIDSGLFSEADFFLRIALNDRWVSAGGRHLEVVDHWESATAKEQLDGWYGLPDPREKLEPLFLDHAPPPQDDGFALNFCEPGSTAGGAGVSSV</sequence>
<dbReference type="KEGG" id="ccp:CHC_T00008082001"/>